<dbReference type="Gene3D" id="3.40.50.2000">
    <property type="entry name" value="Glycogen Phosphorylase B"/>
    <property type="match status" value="2"/>
</dbReference>
<dbReference type="InterPro" id="IPR001296">
    <property type="entry name" value="Glyco_trans_1"/>
</dbReference>
<evidence type="ECO:0000256" key="1">
    <source>
        <dbReference type="ARBA" id="ARBA00022679"/>
    </source>
</evidence>
<dbReference type="AlphaFoldDB" id="A0A1H0UFH0"/>
<evidence type="ECO:0000259" key="2">
    <source>
        <dbReference type="Pfam" id="PF00534"/>
    </source>
</evidence>
<dbReference type="PANTHER" id="PTHR46401">
    <property type="entry name" value="GLYCOSYLTRANSFERASE WBBK-RELATED"/>
    <property type="match status" value="1"/>
</dbReference>
<evidence type="ECO:0000313" key="3">
    <source>
        <dbReference type="EMBL" id="SDP64748.1"/>
    </source>
</evidence>
<dbReference type="SUPFAM" id="SSF53756">
    <property type="entry name" value="UDP-Glycosyltransferase/glycogen phosphorylase"/>
    <property type="match status" value="1"/>
</dbReference>
<reference evidence="3 4" key="1">
    <citation type="submission" date="2016-10" db="EMBL/GenBank/DDBJ databases">
        <authorList>
            <person name="de Groot N.N."/>
        </authorList>
    </citation>
    <scope>NUCLEOTIDE SEQUENCE [LARGE SCALE GENOMIC DNA]</scope>
    <source>
        <strain evidence="3 4">S137</strain>
    </source>
</reference>
<dbReference type="EMBL" id="FNJQ01000032">
    <property type="protein sequence ID" value="SDP64748.1"/>
    <property type="molecule type" value="Genomic_DNA"/>
</dbReference>
<evidence type="ECO:0000313" key="4">
    <source>
        <dbReference type="Proteomes" id="UP000182412"/>
    </source>
</evidence>
<dbReference type="RefSeq" id="WP_074573172.1">
    <property type="nucleotide sequence ID" value="NZ_FNJQ01000032.1"/>
</dbReference>
<dbReference type="PANTHER" id="PTHR46401:SF2">
    <property type="entry name" value="GLYCOSYLTRANSFERASE WBBK-RELATED"/>
    <property type="match status" value="1"/>
</dbReference>
<accession>A0A1H0UFH0</accession>
<dbReference type="CDD" id="cd03801">
    <property type="entry name" value="GT4_PimA-like"/>
    <property type="match status" value="1"/>
</dbReference>
<name>A0A1H0UFH0_SELRU</name>
<dbReference type="OrthoDB" id="267399at2"/>
<dbReference type="GO" id="GO:0016757">
    <property type="term" value="F:glycosyltransferase activity"/>
    <property type="evidence" value="ECO:0007669"/>
    <property type="project" value="InterPro"/>
</dbReference>
<keyword evidence="1 3" id="KW-0808">Transferase</keyword>
<dbReference type="Pfam" id="PF00534">
    <property type="entry name" value="Glycos_transf_1"/>
    <property type="match status" value="1"/>
</dbReference>
<feature type="domain" description="Glycosyl transferase family 1" evidence="2">
    <location>
        <begin position="198"/>
        <end position="352"/>
    </location>
</feature>
<sequence length="373" mass="44052">MYSENGMQIKENNNVLMMYFDSQRNVMGDLYKNIANTMRYKERIILVFPSSYNTEEYSNDFLYKIKEDVSSEKNKIKRIYKLIVFIKRLKKIIKDCNIKKVYFQIDQLVYDYIFLLMNRNLKTIMWIHDISVHEGEGFIAELKKILAEYCLLPKIDNFFVSYNKAKNEFAEIYGIDYIKKTEVIYIPRLVELEFEDIKNAAHEIEYDFIFYGRIEKYKGLDLLIEAMNNPFLKNSKLLIIGRGREDRYIKNCICNTPNIQFINTYVSNRELANYITKSKFVILPYRNATGTQTIQLANYYGKMVLATRFGCFTEYIEDGVNGILIKECTSKAIAGAMYEALHNKEIEEKRIESRLSMFDLSTAVRKIENVLMN</sequence>
<organism evidence="3 4">
    <name type="scientific">Selenomonas ruminantium</name>
    <dbReference type="NCBI Taxonomy" id="971"/>
    <lineage>
        <taxon>Bacteria</taxon>
        <taxon>Bacillati</taxon>
        <taxon>Bacillota</taxon>
        <taxon>Negativicutes</taxon>
        <taxon>Selenomonadales</taxon>
        <taxon>Selenomonadaceae</taxon>
        <taxon>Selenomonas</taxon>
    </lineage>
</organism>
<proteinExistence type="predicted"/>
<dbReference type="Proteomes" id="UP000182412">
    <property type="component" value="Unassembled WGS sequence"/>
</dbReference>
<dbReference type="GO" id="GO:0009103">
    <property type="term" value="P:lipopolysaccharide biosynthetic process"/>
    <property type="evidence" value="ECO:0007669"/>
    <property type="project" value="TreeGrafter"/>
</dbReference>
<protein>
    <submittedName>
        <fullName evidence="3">Glycosyltransferase involved in cell wall bisynthesis</fullName>
    </submittedName>
</protein>
<gene>
    <name evidence="3" type="ORF">SAMN05216366_1325</name>
</gene>